<name>A0ABY4FBY5_9BACT</name>
<protein>
    <recommendedName>
        <fullName evidence="3">Lipoprotein</fullName>
    </recommendedName>
</protein>
<accession>A0ABY4FBY5</accession>
<reference evidence="1 2" key="1">
    <citation type="submission" date="2022-04" db="EMBL/GenBank/DDBJ databases">
        <title>Hymenobacter sp. isolated from the air.</title>
        <authorList>
            <person name="Won M."/>
            <person name="Lee C.-M."/>
            <person name="Woen H.-Y."/>
            <person name="Kwon S.-W."/>
        </authorList>
    </citation>
    <scope>NUCLEOTIDE SEQUENCE [LARGE SCALE GENOMIC DNA]</scope>
    <source>
        <strain evidence="2">5116 S-27</strain>
    </source>
</reference>
<dbReference type="EMBL" id="CP095049">
    <property type="protein sequence ID" value="UOQ53459.1"/>
    <property type="molecule type" value="Genomic_DNA"/>
</dbReference>
<organism evidence="1 2">
    <name type="scientific">Hymenobacter cellulosivorans</name>
    <dbReference type="NCBI Taxonomy" id="2932249"/>
    <lineage>
        <taxon>Bacteria</taxon>
        <taxon>Pseudomonadati</taxon>
        <taxon>Bacteroidota</taxon>
        <taxon>Cytophagia</taxon>
        <taxon>Cytophagales</taxon>
        <taxon>Hymenobacteraceae</taxon>
        <taxon>Hymenobacter</taxon>
    </lineage>
</organism>
<dbReference type="RefSeq" id="WP_244718714.1">
    <property type="nucleotide sequence ID" value="NZ_CP095049.1"/>
</dbReference>
<keyword evidence="2" id="KW-1185">Reference proteome</keyword>
<evidence type="ECO:0000313" key="1">
    <source>
        <dbReference type="EMBL" id="UOQ53459.1"/>
    </source>
</evidence>
<evidence type="ECO:0008006" key="3">
    <source>
        <dbReference type="Google" id="ProtNLM"/>
    </source>
</evidence>
<dbReference type="PROSITE" id="PS51257">
    <property type="entry name" value="PROKAR_LIPOPROTEIN"/>
    <property type="match status" value="1"/>
</dbReference>
<dbReference type="Proteomes" id="UP000831785">
    <property type="component" value="Chromosome"/>
</dbReference>
<evidence type="ECO:0000313" key="2">
    <source>
        <dbReference type="Proteomes" id="UP000831785"/>
    </source>
</evidence>
<sequence>MRKYNSFIALVGLLSATTSCENSQVKPNGVAAKPAVHAIKDGQPIINPLPETLQRPGFGFELHFGRGTGCPNRGICFVKGTVEANKIVKYPVAGQGTGFFSAPEYVDPETHIGTMRIIFTSDQKNINEGDDFDLTDGGTVLSLEKPGLLGGDYKQLSLLEGVYKIIHGDGTDRNPYGYVDVPVRCE</sequence>
<gene>
    <name evidence="1" type="ORF">MUN80_01560</name>
</gene>
<proteinExistence type="predicted"/>